<evidence type="ECO:0000313" key="3">
    <source>
        <dbReference type="Proteomes" id="UP000654918"/>
    </source>
</evidence>
<protein>
    <submittedName>
        <fullName evidence="2">Uncharacterized protein</fullName>
    </submittedName>
</protein>
<gene>
    <name evidence="2" type="ORF">CPLU01_09660</name>
</gene>
<proteinExistence type="predicted"/>
<evidence type="ECO:0000256" key="1">
    <source>
        <dbReference type="SAM" id="MobiDB-lite"/>
    </source>
</evidence>
<organism evidence="2 3">
    <name type="scientific">Colletotrichum plurivorum</name>
    <dbReference type="NCBI Taxonomy" id="2175906"/>
    <lineage>
        <taxon>Eukaryota</taxon>
        <taxon>Fungi</taxon>
        <taxon>Dikarya</taxon>
        <taxon>Ascomycota</taxon>
        <taxon>Pezizomycotina</taxon>
        <taxon>Sordariomycetes</taxon>
        <taxon>Hypocreomycetidae</taxon>
        <taxon>Glomerellales</taxon>
        <taxon>Glomerellaceae</taxon>
        <taxon>Colletotrichum</taxon>
        <taxon>Colletotrichum orchidearum species complex</taxon>
    </lineage>
</organism>
<reference evidence="2" key="1">
    <citation type="journal article" date="2020" name="Phytopathology">
        <title>Genome Sequence Resources of Colletotrichum truncatum, C. plurivorum, C. musicola, and C. sojae: Four Species Pathogenic to Soybean (Glycine max).</title>
        <authorList>
            <person name="Rogerio F."/>
            <person name="Boufleur T.R."/>
            <person name="Ciampi-Guillardi M."/>
            <person name="Sukno S.A."/>
            <person name="Thon M.R."/>
            <person name="Massola Junior N.S."/>
            <person name="Baroncelli R."/>
        </authorList>
    </citation>
    <scope>NUCLEOTIDE SEQUENCE</scope>
    <source>
        <strain evidence="2">LFN00145</strain>
    </source>
</reference>
<name>A0A8H6K7H7_9PEZI</name>
<feature type="region of interest" description="Disordered" evidence="1">
    <location>
        <begin position="136"/>
        <end position="168"/>
    </location>
</feature>
<evidence type="ECO:0000313" key="2">
    <source>
        <dbReference type="EMBL" id="KAF6826464.1"/>
    </source>
</evidence>
<dbReference type="Proteomes" id="UP000654918">
    <property type="component" value="Unassembled WGS sequence"/>
</dbReference>
<keyword evidence="3" id="KW-1185">Reference proteome</keyword>
<comment type="caution">
    <text evidence="2">The sequence shown here is derived from an EMBL/GenBank/DDBJ whole genome shotgun (WGS) entry which is preliminary data.</text>
</comment>
<dbReference type="EMBL" id="WIGO01000154">
    <property type="protein sequence ID" value="KAF6826464.1"/>
    <property type="molecule type" value="Genomic_DNA"/>
</dbReference>
<dbReference type="AlphaFoldDB" id="A0A8H6K7H7"/>
<sequence length="176" mass="19524">MQAFGKGTNRSPEAIVLIKTQLSIARPGRRTSCRVTSPPATLGQKEATKGRYGELITSHPDWLRGLAETWIKIAQQVLSLMDGEDLMLRLTMHATVFNPKDVLQGLGIPIPVGCLRPRRFTRLRRLCEVDVNTQRDDVEIPPSGDNRSTNRPEFEHEDQASQASGGTSLVLLKDPI</sequence>
<accession>A0A8H6K7H7</accession>
<feature type="compositionally biased region" description="Basic and acidic residues" evidence="1">
    <location>
        <begin position="148"/>
        <end position="159"/>
    </location>
</feature>